<dbReference type="Pfam" id="PF22925">
    <property type="entry name" value="TS_C"/>
    <property type="match status" value="1"/>
</dbReference>
<dbReference type="GeneID" id="40332955"/>
<dbReference type="InterPro" id="IPR021287">
    <property type="entry name" value="Trans-sialidase_CS"/>
</dbReference>
<dbReference type="OrthoDB" id="245663at2759"/>
<dbReference type="SUPFAM" id="SSF49899">
    <property type="entry name" value="Concanavalin A-like lectins/glucanases"/>
    <property type="match status" value="1"/>
</dbReference>
<dbReference type="InterPro" id="IPR011040">
    <property type="entry name" value="Sialidase"/>
</dbReference>
<gene>
    <name evidence="4" type="ORF">TraAM80_09022</name>
</gene>
<reference evidence="4 5" key="1">
    <citation type="journal article" date="2018" name="BMC Genomics">
        <title>Genomic comparison of Trypanosoma conorhini and Trypanosoma rangeli to Trypanosoma cruzi strains of high and low virulence.</title>
        <authorList>
            <person name="Bradwell K.R."/>
            <person name="Koparde V.N."/>
            <person name="Matveyev A.V."/>
            <person name="Serrano M.G."/>
            <person name="Alves J.M."/>
            <person name="Parikh H."/>
            <person name="Huang B."/>
            <person name="Lee V."/>
            <person name="Espinosa-Alvarez O."/>
            <person name="Ortiz P.A."/>
            <person name="Costa-Martins A.G."/>
            <person name="Teixeira M.M."/>
            <person name="Buck G.A."/>
        </authorList>
    </citation>
    <scope>NUCLEOTIDE SEQUENCE [LARGE SCALE GENOMIC DNA]</scope>
    <source>
        <strain evidence="4 5">AM80</strain>
    </source>
</reference>
<dbReference type="SUPFAM" id="SSF50939">
    <property type="entry name" value="Sialidases"/>
    <property type="match status" value="1"/>
</dbReference>
<comment type="caution">
    <text evidence="4">The sequence shown here is derived from an EMBL/GenBank/DDBJ whole genome shotgun (WGS) entry which is preliminary data.</text>
</comment>
<dbReference type="Gene3D" id="2.120.10.10">
    <property type="match status" value="1"/>
</dbReference>
<proteinExistence type="predicted"/>
<dbReference type="InterPro" id="IPR036278">
    <property type="entry name" value="Sialidase_sf"/>
</dbReference>
<keyword evidence="5" id="KW-1185">Reference proteome</keyword>
<evidence type="ECO:0000259" key="3">
    <source>
        <dbReference type="Pfam" id="PF22925"/>
    </source>
</evidence>
<dbReference type="InterPro" id="IPR008377">
    <property type="entry name" value="Sialidase_trypan"/>
</dbReference>
<name>A0A422MXQ8_TRYRA</name>
<feature type="domain" description="Trans-sialidase C-terminal" evidence="3">
    <location>
        <begin position="338"/>
        <end position="542"/>
    </location>
</feature>
<dbReference type="Pfam" id="PF11052">
    <property type="entry name" value="Tr-sialidase_C"/>
    <property type="match status" value="1"/>
</dbReference>
<dbReference type="PRINTS" id="PR01803">
    <property type="entry name" value="TCSIALIDASE"/>
</dbReference>
<accession>A0A422MXQ8</accession>
<dbReference type="EMBL" id="MKGL01000501">
    <property type="protein sequence ID" value="RNE98018.1"/>
    <property type="molecule type" value="Genomic_DNA"/>
</dbReference>
<dbReference type="OMA" id="AQCGEES"/>
<feature type="domain" description="Sialidase" evidence="2">
    <location>
        <begin position="14"/>
        <end position="281"/>
    </location>
</feature>
<dbReference type="Proteomes" id="UP000283634">
    <property type="component" value="Unassembled WGS sequence"/>
</dbReference>
<evidence type="ECO:0000313" key="4">
    <source>
        <dbReference type="EMBL" id="RNE98018.1"/>
    </source>
</evidence>
<dbReference type="CDD" id="cd15482">
    <property type="entry name" value="Sialidase_non-viral"/>
    <property type="match status" value="1"/>
</dbReference>
<dbReference type="VEuPathDB" id="TriTrypDB:TRSC58_07019"/>
<organism evidence="4 5">
    <name type="scientific">Trypanosoma rangeli</name>
    <dbReference type="NCBI Taxonomy" id="5698"/>
    <lineage>
        <taxon>Eukaryota</taxon>
        <taxon>Discoba</taxon>
        <taxon>Euglenozoa</taxon>
        <taxon>Kinetoplastea</taxon>
        <taxon>Metakinetoplastina</taxon>
        <taxon>Trypanosomatida</taxon>
        <taxon>Trypanosomatidae</taxon>
        <taxon>Trypanosoma</taxon>
        <taxon>Herpetosoma</taxon>
    </lineage>
</organism>
<dbReference type="GO" id="GO:0004308">
    <property type="term" value="F:exo-alpha-sialidase activity"/>
    <property type="evidence" value="ECO:0007669"/>
    <property type="project" value="InterPro"/>
</dbReference>
<feature type="region of interest" description="Disordered" evidence="1">
    <location>
        <begin position="555"/>
        <end position="640"/>
    </location>
</feature>
<dbReference type="InterPro" id="IPR013320">
    <property type="entry name" value="ConA-like_dom_sf"/>
</dbReference>
<feature type="compositionally biased region" description="Polar residues" evidence="1">
    <location>
        <begin position="609"/>
        <end position="618"/>
    </location>
</feature>
<sequence>MGAGTGSFHTQLLKEGGNEMKDTSRPTTIVSGNSVYMLLRSCSRATLESKEADQSGCKIVLVKGSVTEGEEKKVQWNETHAMYPKPRVRESLTHLSAVGGSGTVMSDGAVVFPVQATKDGGENVLLVVRFTPMWNRWTPVVDTEGEGCHNPSIVEWGEVYDRSIFMMAPCTDGSYHVYRTITTFDYWSGSTPISRVLGNSRDRKGEGARSGLITATIDGKKVMLLTMPVYSEEKGEGRLHLWMTDNARVHDVGPVSSETDDAAASSLLYRADKKELILLYEKKSGDSYSLVAVSLTEQLEQIKSVVKAWNDVDTALKSCASTGTVDPRIKNVCKSAVPTEGLIGFWSNSLEGNLWKDEYLGVNATVHGGNVAGTEGGVRFQGAAAGAEWPVGKLGQFQPYYFVNKKFTLVATVMINAVPETDSPVPLMGVRMNDNASTVLVGLFYTKDKKWGLTVNGKSRELSDEDGTWQPGTTYQVVLKKLGESFYVYVDNNKPIREKVPLSEYTSYDVSDFYVGGDDAKGTDEVDVTVGNVLLYNEALDDNRLTSLSASKVTLPTPAAEGPLTALGNDGEIASNLEPGEKRVGDGLNPKGPLPEGAHKGNHSAGEESGTSPASSSPKVRLADAPDDVSMADGGSENTSAILAKDAPSISLSGDSSVAFDNLTRVRPDSGSGDGTMRGCVSRLLLLLLGLWGFAALC</sequence>
<dbReference type="Pfam" id="PF13859">
    <property type="entry name" value="BNR_3"/>
    <property type="match status" value="1"/>
</dbReference>
<dbReference type="Gene3D" id="2.60.120.200">
    <property type="match status" value="1"/>
</dbReference>
<dbReference type="AlphaFoldDB" id="A0A422MXQ8"/>
<evidence type="ECO:0000259" key="2">
    <source>
        <dbReference type="Pfam" id="PF13859"/>
    </source>
</evidence>
<protein>
    <submittedName>
        <fullName evidence="4">Trans-sialidase</fullName>
    </submittedName>
</protein>
<evidence type="ECO:0000313" key="5">
    <source>
        <dbReference type="Proteomes" id="UP000283634"/>
    </source>
</evidence>
<dbReference type="InterPro" id="IPR055239">
    <property type="entry name" value="TS_C"/>
</dbReference>
<dbReference type="RefSeq" id="XP_029234422.1">
    <property type="nucleotide sequence ID" value="XM_029385731.1"/>
</dbReference>
<evidence type="ECO:0000256" key="1">
    <source>
        <dbReference type="SAM" id="MobiDB-lite"/>
    </source>
</evidence>